<dbReference type="RefSeq" id="WP_145075308.1">
    <property type="nucleotide sequence ID" value="NZ_JACIIY010000023.1"/>
</dbReference>
<feature type="transmembrane region" description="Helical" evidence="1">
    <location>
        <begin position="68"/>
        <end position="88"/>
    </location>
</feature>
<keyword evidence="1" id="KW-0472">Membrane</keyword>
<keyword evidence="1" id="KW-1133">Transmembrane helix</keyword>
<protein>
    <recommendedName>
        <fullName evidence="4">Glycerophosphoryl diester phosphodiesterase family protein</fullName>
    </recommendedName>
</protein>
<dbReference type="EMBL" id="VLKK01000020">
    <property type="protein sequence ID" value="TWH90380.1"/>
    <property type="molecule type" value="Genomic_DNA"/>
</dbReference>
<accession>A0A562K4M5</accession>
<evidence type="ECO:0000313" key="3">
    <source>
        <dbReference type="Proteomes" id="UP000316624"/>
    </source>
</evidence>
<proteinExistence type="predicted"/>
<keyword evidence="1" id="KW-0812">Transmembrane</keyword>
<organism evidence="2 3">
    <name type="scientific">Sphingobium wenxiniae (strain DSM 21828 / CGMCC 1.7748 / JZ-1)</name>
    <dbReference type="NCBI Taxonomy" id="595605"/>
    <lineage>
        <taxon>Bacteria</taxon>
        <taxon>Pseudomonadati</taxon>
        <taxon>Pseudomonadota</taxon>
        <taxon>Alphaproteobacteria</taxon>
        <taxon>Sphingomonadales</taxon>
        <taxon>Sphingomonadaceae</taxon>
        <taxon>Sphingobium</taxon>
    </lineage>
</organism>
<feature type="transmembrane region" description="Helical" evidence="1">
    <location>
        <begin position="232"/>
        <end position="250"/>
    </location>
</feature>
<name>A0A562K4M5_SPHWJ</name>
<reference evidence="2 3" key="1">
    <citation type="journal article" date="2015" name="Stand. Genomic Sci.">
        <title>Genomic Encyclopedia of Bacterial and Archaeal Type Strains, Phase III: the genomes of soil and plant-associated and newly described type strains.</title>
        <authorList>
            <person name="Whitman W.B."/>
            <person name="Woyke T."/>
            <person name="Klenk H.P."/>
            <person name="Zhou Y."/>
            <person name="Lilburn T.G."/>
            <person name="Beck B.J."/>
            <person name="De Vos P."/>
            <person name="Vandamme P."/>
            <person name="Eisen J.A."/>
            <person name="Garrity G."/>
            <person name="Hugenholtz P."/>
            <person name="Kyrpides N.C."/>
        </authorList>
    </citation>
    <scope>NUCLEOTIDE SEQUENCE [LARGE SCALE GENOMIC DNA]</scope>
    <source>
        <strain evidence="2 3">CGMCC 1.7748</strain>
    </source>
</reference>
<feature type="transmembrane region" description="Helical" evidence="1">
    <location>
        <begin position="143"/>
        <end position="170"/>
    </location>
</feature>
<evidence type="ECO:0000313" key="2">
    <source>
        <dbReference type="EMBL" id="TWH90380.1"/>
    </source>
</evidence>
<sequence length="263" mass="27126">MAALSIGKAWEESLAFIKREGSLLFPVALLFLSVPMAVLQLMIPPDYMQMAPGQTLASLPPLPGTVKVAMIVAGIVMLIGSLAVYALALRPGISVAEAIRLAIGRLPVVLGASLLVGVALMFVLFGAAMIGGLLSVVTGKGGGVVLAAVAMLAAMLYISARMLPLSALVIDRRPGVVAALRETLSLTRGQAGRLATFILVSLILILVVQIAVQSVFGIVGTLLLGQEGGRSISNIAVALAAGAVNVYLMVFTARIYRQLEAAA</sequence>
<dbReference type="Proteomes" id="UP000316624">
    <property type="component" value="Unassembled WGS sequence"/>
</dbReference>
<feature type="transmembrane region" description="Helical" evidence="1">
    <location>
        <begin position="21"/>
        <end position="43"/>
    </location>
</feature>
<evidence type="ECO:0000256" key="1">
    <source>
        <dbReference type="SAM" id="Phobius"/>
    </source>
</evidence>
<evidence type="ECO:0008006" key="4">
    <source>
        <dbReference type="Google" id="ProtNLM"/>
    </source>
</evidence>
<dbReference type="AlphaFoldDB" id="A0A562K4M5"/>
<feature type="transmembrane region" description="Helical" evidence="1">
    <location>
        <begin position="108"/>
        <end position="137"/>
    </location>
</feature>
<comment type="caution">
    <text evidence="2">The sequence shown here is derived from an EMBL/GenBank/DDBJ whole genome shotgun (WGS) entry which is preliminary data.</text>
</comment>
<feature type="transmembrane region" description="Helical" evidence="1">
    <location>
        <begin position="191"/>
        <end position="212"/>
    </location>
</feature>
<gene>
    <name evidence="2" type="ORF">IQ35_03438</name>
</gene>
<keyword evidence="3" id="KW-1185">Reference proteome</keyword>